<gene>
    <name evidence="1" type="ORF">RF11_10731</name>
</gene>
<dbReference type="EMBL" id="JWZT01003799">
    <property type="protein sequence ID" value="KII65528.1"/>
    <property type="molecule type" value="Genomic_DNA"/>
</dbReference>
<comment type="caution">
    <text evidence="1">The sequence shown here is derived from an EMBL/GenBank/DDBJ whole genome shotgun (WGS) entry which is preliminary data.</text>
</comment>
<accession>A0A0C2J8U2</accession>
<protein>
    <submittedName>
        <fullName evidence="1">Uncharacterized protein</fullName>
    </submittedName>
</protein>
<proteinExistence type="predicted"/>
<name>A0A0C2J8U2_THEKT</name>
<reference evidence="1 2" key="1">
    <citation type="journal article" date="2014" name="Genome Biol. Evol.">
        <title>The genome of the myxosporean Thelohanellus kitauei shows adaptations to nutrient acquisition within its fish host.</title>
        <authorList>
            <person name="Yang Y."/>
            <person name="Xiong J."/>
            <person name="Zhou Z."/>
            <person name="Huo F."/>
            <person name="Miao W."/>
            <person name="Ran C."/>
            <person name="Liu Y."/>
            <person name="Zhang J."/>
            <person name="Feng J."/>
            <person name="Wang M."/>
            <person name="Wang M."/>
            <person name="Wang L."/>
            <person name="Yao B."/>
        </authorList>
    </citation>
    <scope>NUCLEOTIDE SEQUENCE [LARGE SCALE GENOMIC DNA]</scope>
    <source>
        <strain evidence="1">Wuqing</strain>
    </source>
</reference>
<sequence length="198" mass="23839">MILHHINITSSVDSLPIYYTKKLGKFLHKLIRAVSDAKYVKKITKGQQLIFYEDLNHFHRSIIDQDYFNNMLSKFTTNIPIIKKRHLPEYVDISEFQIYEQIMEETLISLNESNYLDQIMAGYYMSRFEEYLTNSLDEYLSSDENDILTVANVDSKEFKIINTYIKNSLHRLMKWFIKIYECKYIFGDLSFKYHNFRF</sequence>
<dbReference type="Proteomes" id="UP000031668">
    <property type="component" value="Unassembled WGS sequence"/>
</dbReference>
<evidence type="ECO:0000313" key="1">
    <source>
        <dbReference type="EMBL" id="KII65528.1"/>
    </source>
</evidence>
<evidence type="ECO:0000313" key="2">
    <source>
        <dbReference type="Proteomes" id="UP000031668"/>
    </source>
</evidence>
<dbReference type="AlphaFoldDB" id="A0A0C2J8U2"/>
<keyword evidence="2" id="KW-1185">Reference proteome</keyword>
<organism evidence="1 2">
    <name type="scientific">Thelohanellus kitauei</name>
    <name type="common">Myxosporean</name>
    <dbReference type="NCBI Taxonomy" id="669202"/>
    <lineage>
        <taxon>Eukaryota</taxon>
        <taxon>Metazoa</taxon>
        <taxon>Cnidaria</taxon>
        <taxon>Myxozoa</taxon>
        <taxon>Myxosporea</taxon>
        <taxon>Bivalvulida</taxon>
        <taxon>Platysporina</taxon>
        <taxon>Myxobolidae</taxon>
        <taxon>Thelohanellus</taxon>
    </lineage>
</organism>